<comment type="caution">
    <text evidence="3">The sequence shown here is derived from an EMBL/GenBank/DDBJ whole genome shotgun (WGS) entry which is preliminary data.</text>
</comment>
<dbReference type="InterPro" id="IPR003615">
    <property type="entry name" value="HNH_nuc"/>
</dbReference>
<accession>A0A9X2Z5U9</accession>
<sequence length="152" mass="17032">MSTIAIANERSDTPGGYNGQKRRDNAAQPRAERKSIEGIPGYTISAAGTPRLHGRPLPIHKHELLGVPVILVGDGERFLDEVVATAFLGPAPAPIRGVTVLHFDGDPFNCRVDNLRWMIDPEWDALRTEHEMQFNMQPANRKQPKQRVVFFR</sequence>
<keyword evidence="3" id="KW-0378">Hydrolase</keyword>
<feature type="region of interest" description="Disordered" evidence="1">
    <location>
        <begin position="1"/>
        <end position="33"/>
    </location>
</feature>
<dbReference type="EMBL" id="JACKVK010000011">
    <property type="protein sequence ID" value="MCV7423000.1"/>
    <property type="molecule type" value="Genomic_DNA"/>
</dbReference>
<organism evidence="3 4">
    <name type="scientific">Mycobacterium yunnanensis</name>
    <dbReference type="NCBI Taxonomy" id="368477"/>
    <lineage>
        <taxon>Bacteria</taxon>
        <taxon>Bacillati</taxon>
        <taxon>Actinomycetota</taxon>
        <taxon>Actinomycetes</taxon>
        <taxon>Mycobacteriales</taxon>
        <taxon>Mycobacteriaceae</taxon>
        <taxon>Mycobacterium</taxon>
    </lineage>
</organism>
<keyword evidence="4" id="KW-1185">Reference proteome</keyword>
<evidence type="ECO:0000259" key="2">
    <source>
        <dbReference type="Pfam" id="PF13392"/>
    </source>
</evidence>
<evidence type="ECO:0000256" key="1">
    <source>
        <dbReference type="SAM" id="MobiDB-lite"/>
    </source>
</evidence>
<dbReference type="SUPFAM" id="SSF54060">
    <property type="entry name" value="His-Me finger endonucleases"/>
    <property type="match status" value="1"/>
</dbReference>
<dbReference type="InterPro" id="IPR044925">
    <property type="entry name" value="His-Me_finger_sf"/>
</dbReference>
<evidence type="ECO:0000313" key="4">
    <source>
        <dbReference type="Proteomes" id="UP001141629"/>
    </source>
</evidence>
<protein>
    <submittedName>
        <fullName evidence="3">HNH endonuclease</fullName>
    </submittedName>
</protein>
<reference evidence="3" key="2">
    <citation type="journal article" date="2022" name="BMC Genomics">
        <title>Comparative genome analysis of mycobacteria focusing on tRNA and non-coding RNA.</title>
        <authorList>
            <person name="Behra P.R.K."/>
            <person name="Pettersson B.M.F."/>
            <person name="Ramesh M."/>
            <person name="Das S."/>
            <person name="Dasgupta S."/>
            <person name="Kirsebom L.A."/>
        </authorList>
    </citation>
    <scope>NUCLEOTIDE SEQUENCE</scope>
    <source>
        <strain evidence="3">DSM 44838</strain>
    </source>
</reference>
<keyword evidence="3" id="KW-0255">Endonuclease</keyword>
<dbReference type="GO" id="GO:0004519">
    <property type="term" value="F:endonuclease activity"/>
    <property type="evidence" value="ECO:0007669"/>
    <property type="project" value="UniProtKB-KW"/>
</dbReference>
<reference evidence="3" key="1">
    <citation type="submission" date="2020-07" db="EMBL/GenBank/DDBJ databases">
        <authorList>
            <person name="Pettersson B.M.F."/>
            <person name="Behra P.R.K."/>
            <person name="Ramesh M."/>
            <person name="Das S."/>
            <person name="Dasgupta S."/>
            <person name="Kirsebom L.A."/>
        </authorList>
    </citation>
    <scope>NUCLEOTIDE SEQUENCE</scope>
    <source>
        <strain evidence="3">DSM 44838</strain>
    </source>
</reference>
<dbReference type="AlphaFoldDB" id="A0A9X2Z5U9"/>
<dbReference type="Gene3D" id="3.90.75.20">
    <property type="match status" value="1"/>
</dbReference>
<feature type="domain" description="HNH nuclease" evidence="2">
    <location>
        <begin position="82"/>
        <end position="118"/>
    </location>
</feature>
<proteinExistence type="predicted"/>
<dbReference type="Pfam" id="PF13392">
    <property type="entry name" value="HNH_3"/>
    <property type="match status" value="1"/>
</dbReference>
<name>A0A9X2Z5U9_9MYCO</name>
<evidence type="ECO:0000313" key="3">
    <source>
        <dbReference type="EMBL" id="MCV7423000.1"/>
    </source>
</evidence>
<feature type="compositionally biased region" description="Basic and acidic residues" evidence="1">
    <location>
        <begin position="21"/>
        <end position="33"/>
    </location>
</feature>
<keyword evidence="3" id="KW-0540">Nuclease</keyword>
<dbReference type="Proteomes" id="UP001141629">
    <property type="component" value="Unassembled WGS sequence"/>
</dbReference>
<gene>
    <name evidence="3" type="ORF">H7K45_20820</name>
</gene>